<gene>
    <name evidence="2" type="ORF">SAMN05192579_10210</name>
</gene>
<organism evidence="2 3">
    <name type="scientific">Rhodanobacter glycinis</name>
    <dbReference type="NCBI Taxonomy" id="582702"/>
    <lineage>
        <taxon>Bacteria</taxon>
        <taxon>Pseudomonadati</taxon>
        <taxon>Pseudomonadota</taxon>
        <taxon>Gammaproteobacteria</taxon>
        <taxon>Lysobacterales</taxon>
        <taxon>Rhodanobacteraceae</taxon>
        <taxon>Rhodanobacter</taxon>
    </lineage>
</organism>
<accession>A0A1I3YRS0</accession>
<protein>
    <recommendedName>
        <fullName evidence="4">Heme utilization protein</fullName>
    </recommendedName>
</protein>
<evidence type="ECO:0000313" key="2">
    <source>
        <dbReference type="EMBL" id="SFK34450.1"/>
    </source>
</evidence>
<evidence type="ECO:0008006" key="4">
    <source>
        <dbReference type="Google" id="ProtNLM"/>
    </source>
</evidence>
<keyword evidence="3" id="KW-1185">Reference proteome</keyword>
<dbReference type="AlphaFoldDB" id="A0A1I3YRS0"/>
<feature type="chain" id="PRO_5011498862" description="Heme utilization protein" evidence="1">
    <location>
        <begin position="26"/>
        <end position="299"/>
    </location>
</feature>
<name>A0A1I3YRS0_9GAMM</name>
<reference evidence="3" key="1">
    <citation type="submission" date="2016-10" db="EMBL/GenBank/DDBJ databases">
        <authorList>
            <person name="Varghese N."/>
            <person name="Submissions S."/>
        </authorList>
    </citation>
    <scope>NUCLEOTIDE SEQUENCE [LARGE SCALE GENOMIC DNA]</scope>
    <source>
        <strain evidence="3">MO64</strain>
    </source>
</reference>
<dbReference type="EMBL" id="FOSR01000002">
    <property type="protein sequence ID" value="SFK34450.1"/>
    <property type="molecule type" value="Genomic_DNA"/>
</dbReference>
<keyword evidence="1" id="KW-0732">Signal</keyword>
<evidence type="ECO:0000256" key="1">
    <source>
        <dbReference type="SAM" id="SignalP"/>
    </source>
</evidence>
<feature type="signal peptide" evidence="1">
    <location>
        <begin position="1"/>
        <end position="25"/>
    </location>
</feature>
<evidence type="ECO:0000313" key="3">
    <source>
        <dbReference type="Proteomes" id="UP000198725"/>
    </source>
</evidence>
<proteinExistence type="predicted"/>
<sequence length="299" mass="29031">MNANMKRTLMALAVTALFGTSAVYAHNDDHGKGNSHSNSVTISKHVSLGSDVSISGDPKLSGALNINAAAVAIEEGSQSSVGNAVLNQDATSNTSTINGKVGSKSSGNIGANVASGDNNAQANSAAIAAAGAGAGTSTLSTQNCTSHDCNNGGDPSANSGGMADAEAFADQAAAFDMSGNAGTTNSSHVGGNAFKGASGNIGVNVASGDDNQQLNGLAASTTLNNVYATATASTDQHSLGNFTANEAGGLNYCDEQSTTNTASLSGSAFANASGNIGVNVAAGTGNMQANTLSMAVAGQ</sequence>
<dbReference type="Proteomes" id="UP000198725">
    <property type="component" value="Unassembled WGS sequence"/>
</dbReference>